<name>A0A5B7JAV1_PORTR</name>
<dbReference type="Proteomes" id="UP000324222">
    <property type="component" value="Unassembled WGS sequence"/>
</dbReference>
<gene>
    <name evidence="1" type="ORF">E2C01_090203</name>
</gene>
<dbReference type="AlphaFoldDB" id="A0A5B7JAV1"/>
<accession>A0A5B7JAV1</accession>
<keyword evidence="2" id="KW-1185">Reference proteome</keyword>
<evidence type="ECO:0000313" key="2">
    <source>
        <dbReference type="Proteomes" id="UP000324222"/>
    </source>
</evidence>
<evidence type="ECO:0000313" key="1">
    <source>
        <dbReference type="EMBL" id="MPC95011.1"/>
    </source>
</evidence>
<proteinExistence type="predicted"/>
<protein>
    <submittedName>
        <fullName evidence="1">Uncharacterized protein</fullName>
    </submittedName>
</protein>
<comment type="caution">
    <text evidence="1">The sequence shown here is derived from an EMBL/GenBank/DDBJ whole genome shotgun (WGS) entry which is preliminary data.</text>
</comment>
<sequence>MTAKFSKKFPYLSADKARFARSGYPLIPGDTGIQVSFPTQILIMNPPLAKRQLEF</sequence>
<reference evidence="1 2" key="1">
    <citation type="submission" date="2019-05" db="EMBL/GenBank/DDBJ databases">
        <title>Another draft genome of Portunus trituberculatus and its Hox gene families provides insights of decapod evolution.</title>
        <authorList>
            <person name="Jeong J.-H."/>
            <person name="Song I."/>
            <person name="Kim S."/>
            <person name="Choi T."/>
            <person name="Kim D."/>
            <person name="Ryu S."/>
            <person name="Kim W."/>
        </authorList>
    </citation>
    <scope>NUCLEOTIDE SEQUENCE [LARGE SCALE GENOMIC DNA]</scope>
    <source>
        <tissue evidence="1">Muscle</tissue>
    </source>
</reference>
<dbReference type="EMBL" id="VSRR010100682">
    <property type="protein sequence ID" value="MPC95011.1"/>
    <property type="molecule type" value="Genomic_DNA"/>
</dbReference>
<organism evidence="1 2">
    <name type="scientific">Portunus trituberculatus</name>
    <name type="common">Swimming crab</name>
    <name type="synonym">Neptunus trituberculatus</name>
    <dbReference type="NCBI Taxonomy" id="210409"/>
    <lineage>
        <taxon>Eukaryota</taxon>
        <taxon>Metazoa</taxon>
        <taxon>Ecdysozoa</taxon>
        <taxon>Arthropoda</taxon>
        <taxon>Crustacea</taxon>
        <taxon>Multicrustacea</taxon>
        <taxon>Malacostraca</taxon>
        <taxon>Eumalacostraca</taxon>
        <taxon>Eucarida</taxon>
        <taxon>Decapoda</taxon>
        <taxon>Pleocyemata</taxon>
        <taxon>Brachyura</taxon>
        <taxon>Eubrachyura</taxon>
        <taxon>Portunoidea</taxon>
        <taxon>Portunidae</taxon>
        <taxon>Portuninae</taxon>
        <taxon>Portunus</taxon>
    </lineage>
</organism>